<dbReference type="SUPFAM" id="SSF47240">
    <property type="entry name" value="Ferritin-like"/>
    <property type="match status" value="1"/>
</dbReference>
<evidence type="ECO:0000313" key="2">
    <source>
        <dbReference type="Proteomes" id="UP001501469"/>
    </source>
</evidence>
<protein>
    <recommendedName>
        <fullName evidence="3">Tat (Twin-arginine translocation) pathway signal sequence containing protein</fullName>
    </recommendedName>
</protein>
<accession>A0ABP7UVX4</accession>
<evidence type="ECO:0008006" key="3">
    <source>
        <dbReference type="Google" id="ProtNLM"/>
    </source>
</evidence>
<gene>
    <name evidence="1" type="ORF">GCM10022409_46590</name>
</gene>
<name>A0ABP7UVX4_9BACT</name>
<organism evidence="1 2">
    <name type="scientific">Hymenobacter glaciei</name>
    <dbReference type="NCBI Taxonomy" id="877209"/>
    <lineage>
        <taxon>Bacteria</taxon>
        <taxon>Pseudomonadati</taxon>
        <taxon>Bacteroidota</taxon>
        <taxon>Cytophagia</taxon>
        <taxon>Cytophagales</taxon>
        <taxon>Hymenobacteraceae</taxon>
        <taxon>Hymenobacter</taxon>
    </lineage>
</organism>
<dbReference type="Proteomes" id="UP001501469">
    <property type="component" value="Unassembled WGS sequence"/>
</dbReference>
<keyword evidence="2" id="KW-1185">Reference proteome</keyword>
<dbReference type="CDD" id="cd00657">
    <property type="entry name" value="Ferritin_like"/>
    <property type="match status" value="1"/>
</dbReference>
<dbReference type="EMBL" id="BAABDK010000035">
    <property type="protein sequence ID" value="GAA4054226.1"/>
    <property type="molecule type" value="Genomic_DNA"/>
</dbReference>
<dbReference type="RefSeq" id="WP_345059456.1">
    <property type="nucleotide sequence ID" value="NZ_BAABDK010000035.1"/>
</dbReference>
<dbReference type="InterPro" id="IPR006311">
    <property type="entry name" value="TAT_signal"/>
</dbReference>
<sequence length="225" mass="24358">MEFNPGPPLLQSAPRRSFLKFTGLGLAGVALASAGCHIQKETPSGRLDIGEHDLAVLNYAYALEQLEGAFYEKVVAGFYGGASALEKDLLTDIRNDEIAHREWFSDVLVLKKVPRLQFDFSSINFTDRKSVLTTARTFEDLGVSAYNGAGQLLALSPFLNHAGKIVSVEARHAATIRNLLNFGSFADSDVIDANGLDGARTPAQVMALADKYFVTKISVADLPTH</sequence>
<proteinExistence type="predicted"/>
<dbReference type="Pfam" id="PF13668">
    <property type="entry name" value="Ferritin_2"/>
    <property type="match status" value="1"/>
</dbReference>
<dbReference type="InterPro" id="IPR009078">
    <property type="entry name" value="Ferritin-like_SF"/>
</dbReference>
<reference evidence="2" key="1">
    <citation type="journal article" date="2019" name="Int. J. Syst. Evol. Microbiol.">
        <title>The Global Catalogue of Microorganisms (GCM) 10K type strain sequencing project: providing services to taxonomists for standard genome sequencing and annotation.</title>
        <authorList>
            <consortium name="The Broad Institute Genomics Platform"/>
            <consortium name="The Broad Institute Genome Sequencing Center for Infectious Disease"/>
            <person name="Wu L."/>
            <person name="Ma J."/>
        </authorList>
    </citation>
    <scope>NUCLEOTIDE SEQUENCE [LARGE SCALE GENOMIC DNA]</scope>
    <source>
        <strain evidence="2">JCM 17225</strain>
    </source>
</reference>
<comment type="caution">
    <text evidence="1">The sequence shown here is derived from an EMBL/GenBank/DDBJ whole genome shotgun (WGS) entry which is preliminary data.</text>
</comment>
<evidence type="ECO:0000313" key="1">
    <source>
        <dbReference type="EMBL" id="GAA4054226.1"/>
    </source>
</evidence>
<dbReference type="PROSITE" id="PS51318">
    <property type="entry name" value="TAT"/>
    <property type="match status" value="1"/>
</dbReference>